<feature type="domain" description="Helicase C-terminal" evidence="3">
    <location>
        <begin position="1"/>
        <end position="109"/>
    </location>
</feature>
<keyword evidence="1" id="KW-0378">Hydrolase</keyword>
<name>A0A851A3U1_9PASS</name>
<dbReference type="InterPro" id="IPR027417">
    <property type="entry name" value="P-loop_NTPase"/>
</dbReference>
<dbReference type="Pfam" id="PF00271">
    <property type="entry name" value="Helicase_C"/>
    <property type="match status" value="1"/>
</dbReference>
<dbReference type="GO" id="GO:0000785">
    <property type="term" value="C:chromatin"/>
    <property type="evidence" value="ECO:0007669"/>
    <property type="project" value="TreeGrafter"/>
</dbReference>
<feature type="non-terminal residue" evidence="4">
    <location>
        <position position="109"/>
    </location>
</feature>
<dbReference type="GO" id="GO:0003677">
    <property type="term" value="F:DNA binding"/>
    <property type="evidence" value="ECO:0007669"/>
    <property type="project" value="TreeGrafter"/>
</dbReference>
<dbReference type="Proteomes" id="UP000629438">
    <property type="component" value="Unassembled WGS sequence"/>
</dbReference>
<comment type="caution">
    <text evidence="4">The sequence shown here is derived from an EMBL/GenBank/DDBJ whole genome shotgun (WGS) entry which is preliminary data.</text>
</comment>
<proteinExistence type="predicted"/>
<dbReference type="GO" id="GO:0003682">
    <property type="term" value="F:chromatin binding"/>
    <property type="evidence" value="ECO:0007669"/>
    <property type="project" value="TreeGrafter"/>
</dbReference>
<dbReference type="Gene3D" id="3.40.50.300">
    <property type="entry name" value="P-loop containing nucleotide triphosphate hydrolases"/>
    <property type="match status" value="1"/>
</dbReference>
<evidence type="ECO:0000259" key="3">
    <source>
        <dbReference type="PROSITE" id="PS51194"/>
    </source>
</evidence>
<dbReference type="SUPFAM" id="SSF52540">
    <property type="entry name" value="P-loop containing nucleoside triphosphate hydrolases"/>
    <property type="match status" value="1"/>
</dbReference>
<dbReference type="GO" id="GO:0010468">
    <property type="term" value="P:regulation of gene expression"/>
    <property type="evidence" value="ECO:0007669"/>
    <property type="project" value="TreeGrafter"/>
</dbReference>
<dbReference type="AlphaFoldDB" id="A0A851A3U1"/>
<dbReference type="GO" id="GO:0005634">
    <property type="term" value="C:nucleus"/>
    <property type="evidence" value="ECO:0007669"/>
    <property type="project" value="TreeGrafter"/>
</dbReference>
<dbReference type="GO" id="GO:0016887">
    <property type="term" value="F:ATP hydrolysis activity"/>
    <property type="evidence" value="ECO:0007669"/>
    <property type="project" value="TreeGrafter"/>
</dbReference>
<evidence type="ECO:0000256" key="1">
    <source>
        <dbReference type="ARBA" id="ARBA00022801"/>
    </source>
</evidence>
<keyword evidence="5" id="KW-1185">Reference proteome</keyword>
<dbReference type="InterPro" id="IPR049730">
    <property type="entry name" value="SNF2/RAD54-like_C"/>
</dbReference>
<gene>
    <name evidence="4" type="primary">Chd6_1</name>
    <name evidence="4" type="ORF">TICMUR_R12597</name>
</gene>
<dbReference type="PANTHER" id="PTHR45623:SF8">
    <property type="entry name" value="CHROMODOMAIN-HELICASE-DNA-BINDING PROTEIN 6"/>
    <property type="match status" value="1"/>
</dbReference>
<reference evidence="4" key="1">
    <citation type="submission" date="2019-09" db="EMBL/GenBank/DDBJ databases">
        <title>Bird 10,000 Genomes (B10K) Project - Family phase.</title>
        <authorList>
            <person name="Zhang G."/>
        </authorList>
    </citation>
    <scope>NUCLEOTIDE SEQUENCE</scope>
    <source>
        <strain evidence="4">B10K-DU-012-47</strain>
    </source>
</reference>
<dbReference type="GO" id="GO:0042393">
    <property type="term" value="F:histone binding"/>
    <property type="evidence" value="ECO:0007669"/>
    <property type="project" value="TreeGrafter"/>
</dbReference>
<dbReference type="SMART" id="SM00490">
    <property type="entry name" value="HELICc"/>
    <property type="match status" value="1"/>
</dbReference>
<dbReference type="InterPro" id="IPR001650">
    <property type="entry name" value="Helicase_C-like"/>
</dbReference>
<dbReference type="PROSITE" id="PS51194">
    <property type="entry name" value="HELICASE_CTER"/>
    <property type="match status" value="1"/>
</dbReference>
<evidence type="ECO:0000256" key="2">
    <source>
        <dbReference type="ARBA" id="ARBA00023242"/>
    </source>
</evidence>
<evidence type="ECO:0000313" key="5">
    <source>
        <dbReference type="Proteomes" id="UP000629438"/>
    </source>
</evidence>
<evidence type="ECO:0000313" key="4">
    <source>
        <dbReference type="EMBL" id="NWI07960.1"/>
    </source>
</evidence>
<dbReference type="OrthoDB" id="448448at2759"/>
<dbReference type="EMBL" id="WAAG01200954">
    <property type="protein sequence ID" value="NWI07960.1"/>
    <property type="molecule type" value="Genomic_DNA"/>
</dbReference>
<sequence length="109" mass="12514">LLALLSRYTYERIDGRVRGNLRQAAIDRFCKPDSDRFVFLLCTRAGGLGINLTAADTCIIFDSDWNPQNDLQAQARCHRIGQSKAVKVYRLITRNSYEREMFDKASLKL</sequence>
<feature type="non-terminal residue" evidence="4">
    <location>
        <position position="1"/>
    </location>
</feature>
<keyword evidence="2" id="KW-0539">Nucleus</keyword>
<protein>
    <submittedName>
        <fullName evidence="4">CHD6 protein</fullName>
    </submittedName>
</protein>
<organism evidence="4 5">
    <name type="scientific">Tichodroma muraria</name>
    <dbReference type="NCBI Taxonomy" id="237442"/>
    <lineage>
        <taxon>Eukaryota</taxon>
        <taxon>Metazoa</taxon>
        <taxon>Chordata</taxon>
        <taxon>Craniata</taxon>
        <taxon>Vertebrata</taxon>
        <taxon>Euteleostomi</taxon>
        <taxon>Archelosauria</taxon>
        <taxon>Archosauria</taxon>
        <taxon>Dinosauria</taxon>
        <taxon>Saurischia</taxon>
        <taxon>Theropoda</taxon>
        <taxon>Coelurosauria</taxon>
        <taxon>Aves</taxon>
        <taxon>Neognathae</taxon>
        <taxon>Neoaves</taxon>
        <taxon>Telluraves</taxon>
        <taxon>Australaves</taxon>
        <taxon>Passeriformes</taxon>
        <taxon>Sittidae</taxon>
        <taxon>Tichodroma</taxon>
    </lineage>
</organism>
<dbReference type="PANTHER" id="PTHR45623">
    <property type="entry name" value="CHROMODOMAIN-HELICASE-DNA-BINDING PROTEIN 3-RELATED-RELATED"/>
    <property type="match status" value="1"/>
</dbReference>
<accession>A0A851A3U1</accession>
<dbReference type="CDD" id="cd18793">
    <property type="entry name" value="SF2_C_SNF"/>
    <property type="match status" value="1"/>
</dbReference>
<dbReference type="GO" id="GO:0140658">
    <property type="term" value="F:ATP-dependent chromatin remodeler activity"/>
    <property type="evidence" value="ECO:0007669"/>
    <property type="project" value="TreeGrafter"/>
</dbReference>